<accession>A0AB39BL09</accession>
<dbReference type="AlphaFoldDB" id="A0AB39BL09"/>
<feature type="domain" description="Major facilitator superfamily (MFS) profile" evidence="7">
    <location>
        <begin position="22"/>
        <end position="430"/>
    </location>
</feature>
<dbReference type="PANTHER" id="PTHR23523:SF2">
    <property type="entry name" value="2-NITROIMIDAZOLE TRANSPORTER"/>
    <property type="match status" value="1"/>
</dbReference>
<reference evidence="8" key="1">
    <citation type="submission" date="2024-05" db="EMBL/GenBank/DDBJ databases">
        <title>Herbiconiux sp. A18JL235.</title>
        <authorList>
            <person name="Zhang G."/>
        </authorList>
    </citation>
    <scope>NUCLEOTIDE SEQUENCE</scope>
    <source>
        <strain evidence="8">A18JL235</strain>
    </source>
</reference>
<feature type="transmembrane region" description="Helical" evidence="6">
    <location>
        <begin position="109"/>
        <end position="130"/>
    </location>
</feature>
<feature type="transmembrane region" description="Helical" evidence="6">
    <location>
        <begin position="177"/>
        <end position="196"/>
    </location>
</feature>
<dbReference type="InterPro" id="IPR020846">
    <property type="entry name" value="MFS_dom"/>
</dbReference>
<gene>
    <name evidence="8" type="ORF">ABFY20_08830</name>
</gene>
<dbReference type="InterPro" id="IPR011701">
    <property type="entry name" value="MFS"/>
</dbReference>
<dbReference type="PROSITE" id="PS50850">
    <property type="entry name" value="MFS"/>
    <property type="match status" value="1"/>
</dbReference>
<evidence type="ECO:0000256" key="3">
    <source>
        <dbReference type="ARBA" id="ARBA00022989"/>
    </source>
</evidence>
<feature type="transmembrane region" description="Helical" evidence="6">
    <location>
        <begin position="83"/>
        <end position="103"/>
    </location>
</feature>
<keyword evidence="2 6" id="KW-0812">Transmembrane</keyword>
<proteinExistence type="predicted"/>
<dbReference type="InterPro" id="IPR036259">
    <property type="entry name" value="MFS_trans_sf"/>
</dbReference>
<dbReference type="Gene3D" id="1.20.1250.20">
    <property type="entry name" value="MFS general substrate transporter like domains"/>
    <property type="match status" value="2"/>
</dbReference>
<feature type="transmembrane region" description="Helical" evidence="6">
    <location>
        <begin position="56"/>
        <end position="76"/>
    </location>
</feature>
<sequence length="436" mass="45258">MPQTERPGPLRPSPLWRGRVLALFTIVFVALNLRTAVGALSPIFDQIDDDIALGSIGIGFLGLLPPVCFGVVGLVAPFLQRRFGLQPTVIGAMVVLLAGHLVRASSGDYLVLVVGSTLAFAGMGVANILLPPLVRRYFPDRIGLLTSVYATVMAIGATVPPLVAVPVAESAGWRTSVALWAVFAALALAPLVTLTVSERMHASADRTRAAAEAAQGTRPAAAPGAAPAAGAPAAGAPAVTFGRMVRSPIAWSLMLTFAITSMNAYAMFAWLPEILTQVAGVDQATAGLLLSLFSVMGLPASLFVPVLATRLGSVGSLLTAGVLFYLAGYGGLLLLPGGPLWLWVAFIGLGPLLFPLCLVLINLRTRTPQGTVALSSFVQSFGYVLGALGPLLLAVLHDLTGGWTAALLVLIGSALALWIAGAVVAKPRMLEDQWHN</sequence>
<evidence type="ECO:0000256" key="1">
    <source>
        <dbReference type="ARBA" id="ARBA00004651"/>
    </source>
</evidence>
<keyword evidence="3 6" id="KW-1133">Transmembrane helix</keyword>
<feature type="compositionally biased region" description="Low complexity" evidence="5">
    <location>
        <begin position="210"/>
        <end position="226"/>
    </location>
</feature>
<dbReference type="InterPro" id="IPR052524">
    <property type="entry name" value="MFS_Cyanate_Porter"/>
</dbReference>
<evidence type="ECO:0000259" key="7">
    <source>
        <dbReference type="PROSITE" id="PS50850"/>
    </source>
</evidence>
<evidence type="ECO:0000256" key="6">
    <source>
        <dbReference type="SAM" id="Phobius"/>
    </source>
</evidence>
<feature type="transmembrane region" description="Helical" evidence="6">
    <location>
        <begin position="249"/>
        <end position="271"/>
    </location>
</feature>
<feature type="transmembrane region" description="Helical" evidence="6">
    <location>
        <begin position="314"/>
        <end position="334"/>
    </location>
</feature>
<feature type="transmembrane region" description="Helical" evidence="6">
    <location>
        <begin position="283"/>
        <end position="307"/>
    </location>
</feature>
<feature type="transmembrane region" description="Helical" evidence="6">
    <location>
        <begin position="373"/>
        <end position="396"/>
    </location>
</feature>
<dbReference type="SUPFAM" id="SSF103473">
    <property type="entry name" value="MFS general substrate transporter"/>
    <property type="match status" value="1"/>
</dbReference>
<keyword evidence="4 6" id="KW-0472">Membrane</keyword>
<name>A0AB39BL09_9MICO</name>
<feature type="transmembrane region" description="Helical" evidence="6">
    <location>
        <begin position="402"/>
        <end position="425"/>
    </location>
</feature>
<protein>
    <submittedName>
        <fullName evidence="8">CynX/NimT family MFS transporter</fullName>
    </submittedName>
</protein>
<evidence type="ECO:0000256" key="2">
    <source>
        <dbReference type="ARBA" id="ARBA00022692"/>
    </source>
</evidence>
<organism evidence="8">
    <name type="scientific">Herbiconiux sp. A18JL235</name>
    <dbReference type="NCBI Taxonomy" id="3152363"/>
    <lineage>
        <taxon>Bacteria</taxon>
        <taxon>Bacillati</taxon>
        <taxon>Actinomycetota</taxon>
        <taxon>Actinomycetes</taxon>
        <taxon>Micrococcales</taxon>
        <taxon>Microbacteriaceae</taxon>
        <taxon>Herbiconiux</taxon>
    </lineage>
</organism>
<dbReference type="EMBL" id="CP162511">
    <property type="protein sequence ID" value="XDI07189.1"/>
    <property type="molecule type" value="Genomic_DNA"/>
</dbReference>
<evidence type="ECO:0000256" key="4">
    <source>
        <dbReference type="ARBA" id="ARBA00023136"/>
    </source>
</evidence>
<dbReference type="GO" id="GO:0022857">
    <property type="term" value="F:transmembrane transporter activity"/>
    <property type="evidence" value="ECO:0007669"/>
    <property type="project" value="InterPro"/>
</dbReference>
<feature type="region of interest" description="Disordered" evidence="5">
    <location>
        <begin position="207"/>
        <end position="226"/>
    </location>
</feature>
<dbReference type="RefSeq" id="WP_368499566.1">
    <property type="nucleotide sequence ID" value="NZ_CP162511.1"/>
</dbReference>
<feature type="transmembrane region" description="Helical" evidence="6">
    <location>
        <begin position="142"/>
        <end position="165"/>
    </location>
</feature>
<evidence type="ECO:0000313" key="8">
    <source>
        <dbReference type="EMBL" id="XDI07189.1"/>
    </source>
</evidence>
<comment type="subcellular location">
    <subcellularLocation>
        <location evidence="1">Cell membrane</location>
        <topology evidence="1">Multi-pass membrane protein</topology>
    </subcellularLocation>
</comment>
<feature type="transmembrane region" description="Helical" evidence="6">
    <location>
        <begin position="20"/>
        <end position="44"/>
    </location>
</feature>
<feature type="transmembrane region" description="Helical" evidence="6">
    <location>
        <begin position="340"/>
        <end position="361"/>
    </location>
</feature>
<dbReference type="GO" id="GO:0005886">
    <property type="term" value="C:plasma membrane"/>
    <property type="evidence" value="ECO:0007669"/>
    <property type="project" value="UniProtKB-SubCell"/>
</dbReference>
<evidence type="ECO:0000256" key="5">
    <source>
        <dbReference type="SAM" id="MobiDB-lite"/>
    </source>
</evidence>
<dbReference type="Pfam" id="PF07690">
    <property type="entry name" value="MFS_1"/>
    <property type="match status" value="1"/>
</dbReference>
<dbReference type="PANTHER" id="PTHR23523">
    <property type="match status" value="1"/>
</dbReference>